<evidence type="ECO:0000259" key="2">
    <source>
        <dbReference type="Pfam" id="PF26505"/>
    </source>
</evidence>
<gene>
    <name evidence="3" type="ORF">PS710_03245</name>
</gene>
<dbReference type="EMBL" id="CABVHW010000010">
    <property type="protein sequence ID" value="VVO08414.1"/>
    <property type="molecule type" value="Genomic_DNA"/>
</dbReference>
<proteinExistence type="predicted"/>
<dbReference type="Proteomes" id="UP000381093">
    <property type="component" value="Unassembled WGS sequence"/>
</dbReference>
<evidence type="ECO:0000313" key="3">
    <source>
        <dbReference type="EMBL" id="VVO08414.1"/>
    </source>
</evidence>
<organism evidence="3 4">
    <name type="scientific">Pseudomonas fluorescens</name>
    <dbReference type="NCBI Taxonomy" id="294"/>
    <lineage>
        <taxon>Bacteria</taxon>
        <taxon>Pseudomonadati</taxon>
        <taxon>Pseudomonadota</taxon>
        <taxon>Gammaproteobacteria</taxon>
        <taxon>Pseudomonadales</taxon>
        <taxon>Pseudomonadaceae</taxon>
        <taxon>Pseudomonas</taxon>
    </lineage>
</organism>
<name>A0A5E7DJH3_PSEFL</name>
<dbReference type="Pfam" id="PF26505">
    <property type="entry name" value="DUF8168_N"/>
    <property type="match status" value="1"/>
</dbReference>
<evidence type="ECO:0000259" key="1">
    <source>
        <dbReference type="Pfam" id="PF26504"/>
    </source>
</evidence>
<dbReference type="InterPro" id="IPR059013">
    <property type="entry name" value="DUF8168_N"/>
</dbReference>
<protein>
    <submittedName>
        <fullName evidence="3">Uncharacterized protein</fullName>
    </submittedName>
</protein>
<sequence>MDTYLFYGVILPERAQLTLQNTHNFTHLSSGVSGSIQISILNNQLAVWVTSEGHEWNIFDLRNLVKTFVQNQIAMVGYLVGYAYDLEISRVLHPGRGVDFVFGIDIPCLASRNAGMDIAVALALLEKKSFGPNGIFLNRCFTDLCFAMRHADDTGFYCYRAIESLFHHCAAAHGIEKSPKSTRWSKFREVASCDEKILYSIKDAADPLRHGEAAPLTDSSRESLLMSTWDVVDGYLAGLPT</sequence>
<feature type="domain" description="DUF8168" evidence="1">
    <location>
        <begin position="127"/>
        <end position="237"/>
    </location>
</feature>
<feature type="domain" description="DUF8168" evidence="2">
    <location>
        <begin position="4"/>
        <end position="102"/>
    </location>
</feature>
<evidence type="ECO:0000313" key="4">
    <source>
        <dbReference type="Proteomes" id="UP000381093"/>
    </source>
</evidence>
<dbReference type="AlphaFoldDB" id="A0A5E7DJH3"/>
<reference evidence="3 4" key="1">
    <citation type="submission" date="2019-09" db="EMBL/GenBank/DDBJ databases">
        <authorList>
            <person name="Chandra G."/>
            <person name="Truman W A."/>
        </authorList>
    </citation>
    <scope>NUCLEOTIDE SEQUENCE [LARGE SCALE GENOMIC DNA]</scope>
    <source>
        <strain evidence="3">PS710</strain>
    </source>
</reference>
<dbReference type="Pfam" id="PF26504">
    <property type="entry name" value="DUF8168_C"/>
    <property type="match status" value="1"/>
</dbReference>
<accession>A0A5E7DJH3</accession>
<dbReference type="InterPro" id="IPR059012">
    <property type="entry name" value="DUF8168_C"/>
</dbReference>